<evidence type="ECO:0000256" key="1">
    <source>
        <dbReference type="ARBA" id="ARBA00001916"/>
    </source>
</evidence>
<dbReference type="PRINTS" id="PR00151">
    <property type="entry name" value="PORPHBDMNASE"/>
</dbReference>
<dbReference type="SUPFAM" id="SSF53850">
    <property type="entry name" value="Periplasmic binding protein-like II"/>
    <property type="match status" value="1"/>
</dbReference>
<evidence type="ECO:0000256" key="5">
    <source>
        <dbReference type="ARBA" id="ARBA00012655"/>
    </source>
</evidence>
<dbReference type="InterPro" id="IPR022418">
    <property type="entry name" value="Porphobilinogen_deaminase_C"/>
</dbReference>
<protein>
    <recommendedName>
        <fullName evidence="5">hydroxymethylbilane synthase</fullName>
        <ecNumber evidence="5">2.5.1.61</ecNumber>
    </recommendedName>
    <alternativeName>
        <fullName evidence="8">Hydroxymethylbilane synthase</fullName>
    </alternativeName>
</protein>
<dbReference type="InterPro" id="IPR022419">
    <property type="entry name" value="Porphobilin_deaminase_cofac_BS"/>
</dbReference>
<evidence type="ECO:0000313" key="12">
    <source>
        <dbReference type="Proteomes" id="UP000728032"/>
    </source>
</evidence>
<feature type="domain" description="Porphobilinogen deaminase C-terminal" evidence="10">
    <location>
        <begin position="244"/>
        <end position="305"/>
    </location>
</feature>
<name>A0A7R9Q9X9_9ACAR</name>
<evidence type="ECO:0000256" key="6">
    <source>
        <dbReference type="ARBA" id="ARBA00022679"/>
    </source>
</evidence>
<dbReference type="FunFam" id="3.40.190.10:FF:000005">
    <property type="entry name" value="Porphobilinogen deaminase"/>
    <property type="match status" value="1"/>
</dbReference>
<evidence type="ECO:0000256" key="4">
    <source>
        <dbReference type="ARBA" id="ARBA00005638"/>
    </source>
</evidence>
<dbReference type="GO" id="GO:0004418">
    <property type="term" value="F:hydroxymethylbilane synthase activity"/>
    <property type="evidence" value="ECO:0007669"/>
    <property type="project" value="UniProtKB-EC"/>
</dbReference>
<evidence type="ECO:0000259" key="9">
    <source>
        <dbReference type="Pfam" id="PF01379"/>
    </source>
</evidence>
<organism evidence="11">
    <name type="scientific">Oppiella nova</name>
    <dbReference type="NCBI Taxonomy" id="334625"/>
    <lineage>
        <taxon>Eukaryota</taxon>
        <taxon>Metazoa</taxon>
        <taxon>Ecdysozoa</taxon>
        <taxon>Arthropoda</taxon>
        <taxon>Chelicerata</taxon>
        <taxon>Arachnida</taxon>
        <taxon>Acari</taxon>
        <taxon>Acariformes</taxon>
        <taxon>Sarcoptiformes</taxon>
        <taxon>Oribatida</taxon>
        <taxon>Brachypylina</taxon>
        <taxon>Oppioidea</taxon>
        <taxon>Oppiidae</taxon>
        <taxon>Oppiella</taxon>
    </lineage>
</organism>
<dbReference type="Pfam" id="PF03900">
    <property type="entry name" value="Porphobil_deamC"/>
    <property type="match status" value="1"/>
</dbReference>
<dbReference type="InterPro" id="IPR000860">
    <property type="entry name" value="HemC"/>
</dbReference>
<sequence length="371" mass="40787">MGDNSVQSDDTVRTVRIGSRKSRLAVIQTESVVTRLQEVYGQHKYAFTIKTMSTTGDNIHDIPLAKIGEKALFTRELEAELLDHRIDVIVHSLKDLPTTLPEGCVIAAVTKREHPSDAIVLKSGLHLDNPFDVLLDTTGGTIGTSSLRRIAQLKRLNPEIKIADMRGNLNTRLAKLDAQSSGYSALILASAGLKRLEFNDRISGQLWDDWFYAVGQGALAIETRAGDTATMDLLKPMIDLRATYECLAERTFMQQLEGGCSVPIGVRSSWNTGANDHNEDNRWLLTLEGVVLSVDGVQKVDNKITIDLDDKLVNANIDNTGCPFNYTGIAISQMTDHTVINRLRNSAIVGYELAQSLIESGAKHILNAIKH</sequence>
<dbReference type="Proteomes" id="UP000728032">
    <property type="component" value="Unassembled WGS sequence"/>
</dbReference>
<dbReference type="InterPro" id="IPR022417">
    <property type="entry name" value="Porphobilin_deaminase_N"/>
</dbReference>
<evidence type="ECO:0000259" key="10">
    <source>
        <dbReference type="Pfam" id="PF03900"/>
    </source>
</evidence>
<reference evidence="11" key="1">
    <citation type="submission" date="2020-11" db="EMBL/GenBank/DDBJ databases">
        <authorList>
            <person name="Tran Van P."/>
        </authorList>
    </citation>
    <scope>NUCLEOTIDE SEQUENCE</scope>
</reference>
<comment type="similarity">
    <text evidence="4">Belongs to the HMBS family.</text>
</comment>
<keyword evidence="12" id="KW-1185">Reference proteome</keyword>
<dbReference type="GO" id="GO:0005737">
    <property type="term" value="C:cytoplasm"/>
    <property type="evidence" value="ECO:0007669"/>
    <property type="project" value="TreeGrafter"/>
</dbReference>
<dbReference type="EMBL" id="CAJPVJ010000171">
    <property type="protein sequence ID" value="CAG2161588.1"/>
    <property type="molecule type" value="Genomic_DNA"/>
</dbReference>
<dbReference type="PIRSF" id="PIRSF001438">
    <property type="entry name" value="4pyrrol_synth_OHMeBilane_synth"/>
    <property type="match status" value="1"/>
</dbReference>
<evidence type="ECO:0000256" key="7">
    <source>
        <dbReference type="ARBA" id="ARBA00023244"/>
    </source>
</evidence>
<dbReference type="PROSITE" id="PS00533">
    <property type="entry name" value="PORPHOBILINOGEN_DEAM"/>
    <property type="match status" value="1"/>
</dbReference>
<evidence type="ECO:0000256" key="2">
    <source>
        <dbReference type="ARBA" id="ARBA00002869"/>
    </source>
</evidence>
<dbReference type="EMBL" id="OC914996">
    <property type="protein sequence ID" value="CAD7638067.1"/>
    <property type="molecule type" value="Genomic_DNA"/>
</dbReference>
<dbReference type="UniPathway" id="UPA00251">
    <property type="reaction ID" value="UER00319"/>
</dbReference>
<comment type="pathway">
    <text evidence="3">Porphyrin-containing compound metabolism; protoporphyrin-IX biosynthesis; coproporphyrinogen-III from 5-aminolevulinate: step 2/4.</text>
</comment>
<evidence type="ECO:0000313" key="11">
    <source>
        <dbReference type="EMBL" id="CAD7638067.1"/>
    </source>
</evidence>
<keyword evidence="7" id="KW-0627">Porphyrin biosynthesis</keyword>
<comment type="function">
    <text evidence="2">Tetrapolymerization of the monopyrrole PBG into the hydroxymethylbilane pre-uroporphyrinogen in several discrete steps.</text>
</comment>
<dbReference type="SUPFAM" id="SSF54782">
    <property type="entry name" value="Porphobilinogen deaminase (hydroxymethylbilane synthase), C-terminal domain"/>
    <property type="match status" value="1"/>
</dbReference>
<dbReference type="OrthoDB" id="564646at2759"/>
<dbReference type="EC" id="2.5.1.61" evidence="5"/>
<evidence type="ECO:0000256" key="3">
    <source>
        <dbReference type="ARBA" id="ARBA00004735"/>
    </source>
</evidence>
<dbReference type="FunFam" id="3.40.190.10:FF:000004">
    <property type="entry name" value="Porphobilinogen deaminase"/>
    <property type="match status" value="1"/>
</dbReference>
<dbReference type="Gene3D" id="3.30.160.40">
    <property type="entry name" value="Porphobilinogen deaminase, C-terminal domain"/>
    <property type="match status" value="1"/>
</dbReference>
<dbReference type="PANTHER" id="PTHR11557">
    <property type="entry name" value="PORPHOBILINOGEN DEAMINASE"/>
    <property type="match status" value="1"/>
</dbReference>
<dbReference type="AlphaFoldDB" id="A0A7R9Q9X9"/>
<gene>
    <name evidence="11" type="ORF">ONB1V03_LOCUS1192</name>
</gene>
<dbReference type="Pfam" id="PF01379">
    <property type="entry name" value="Porphobil_deam"/>
    <property type="match status" value="1"/>
</dbReference>
<dbReference type="NCBIfam" id="TIGR00212">
    <property type="entry name" value="hemC"/>
    <property type="match status" value="1"/>
</dbReference>
<keyword evidence="6" id="KW-0808">Transferase</keyword>
<dbReference type="PANTHER" id="PTHR11557:SF0">
    <property type="entry name" value="PORPHOBILINOGEN DEAMINASE"/>
    <property type="match status" value="1"/>
</dbReference>
<accession>A0A7R9Q9X9</accession>
<dbReference type="GO" id="GO:0006782">
    <property type="term" value="P:protoporphyrinogen IX biosynthetic process"/>
    <property type="evidence" value="ECO:0007669"/>
    <property type="project" value="UniProtKB-UniPathway"/>
</dbReference>
<evidence type="ECO:0000256" key="8">
    <source>
        <dbReference type="ARBA" id="ARBA00033064"/>
    </source>
</evidence>
<dbReference type="Gene3D" id="3.40.190.10">
    <property type="entry name" value="Periplasmic binding protein-like II"/>
    <property type="match status" value="2"/>
</dbReference>
<feature type="domain" description="Porphobilinogen deaminase N-terminal" evidence="9">
    <location>
        <begin position="15"/>
        <end position="231"/>
    </location>
</feature>
<comment type="cofactor">
    <cofactor evidence="1">
        <name>dipyrromethane</name>
        <dbReference type="ChEBI" id="CHEBI:60342"/>
    </cofactor>
</comment>
<dbReference type="InterPro" id="IPR036803">
    <property type="entry name" value="Porphobilinogen_deaminase_C_sf"/>
</dbReference>
<proteinExistence type="inferred from homology"/>